<accession>A0A0A0DFT3</accession>
<feature type="transmembrane region" description="Helical" evidence="6">
    <location>
        <begin position="134"/>
        <end position="155"/>
    </location>
</feature>
<dbReference type="STRING" id="176090.SSIN_1313"/>
<dbReference type="EMBL" id="JPEN01000073">
    <property type="protein sequence ID" value="KGM36915.1"/>
    <property type="molecule type" value="Genomic_DNA"/>
</dbReference>
<protein>
    <submittedName>
        <fullName evidence="8">Multidrug resistance protein B</fullName>
    </submittedName>
</protein>
<feature type="transmembrane region" description="Helical" evidence="6">
    <location>
        <begin position="167"/>
        <end position="187"/>
    </location>
</feature>
<dbReference type="InterPro" id="IPR011701">
    <property type="entry name" value="MFS"/>
</dbReference>
<evidence type="ECO:0000259" key="7">
    <source>
        <dbReference type="PROSITE" id="PS50850"/>
    </source>
</evidence>
<keyword evidence="2" id="KW-0813">Transport</keyword>
<dbReference type="Proteomes" id="UP000030019">
    <property type="component" value="Unassembled WGS sequence"/>
</dbReference>
<dbReference type="GO" id="GO:0022857">
    <property type="term" value="F:transmembrane transporter activity"/>
    <property type="evidence" value="ECO:0007669"/>
    <property type="project" value="InterPro"/>
</dbReference>
<evidence type="ECO:0000256" key="3">
    <source>
        <dbReference type="ARBA" id="ARBA00022692"/>
    </source>
</evidence>
<feature type="transmembrane region" description="Helical" evidence="6">
    <location>
        <begin position="263"/>
        <end position="284"/>
    </location>
</feature>
<evidence type="ECO:0000256" key="1">
    <source>
        <dbReference type="ARBA" id="ARBA00004651"/>
    </source>
</evidence>
<keyword evidence="9" id="KW-1185">Reference proteome</keyword>
<dbReference type="InterPro" id="IPR036259">
    <property type="entry name" value="MFS_trans_sf"/>
</dbReference>
<organism evidence="8 9">
    <name type="scientific">Streptococcus sinensis</name>
    <dbReference type="NCBI Taxonomy" id="176090"/>
    <lineage>
        <taxon>Bacteria</taxon>
        <taxon>Bacillati</taxon>
        <taxon>Bacillota</taxon>
        <taxon>Bacilli</taxon>
        <taxon>Lactobacillales</taxon>
        <taxon>Streptococcaceae</taxon>
        <taxon>Streptococcus</taxon>
    </lineage>
</organism>
<dbReference type="Pfam" id="PF07690">
    <property type="entry name" value="MFS_1"/>
    <property type="match status" value="1"/>
</dbReference>
<dbReference type="PANTHER" id="PTHR42718">
    <property type="entry name" value="MAJOR FACILITATOR SUPERFAMILY MULTIDRUG TRANSPORTER MFSC"/>
    <property type="match status" value="1"/>
</dbReference>
<feature type="transmembrane region" description="Helical" evidence="6">
    <location>
        <begin position="353"/>
        <end position="371"/>
    </location>
</feature>
<feature type="transmembrane region" description="Helical" evidence="6">
    <location>
        <begin position="425"/>
        <end position="445"/>
    </location>
</feature>
<dbReference type="RefSeq" id="WP_037617043.1">
    <property type="nucleotide sequence ID" value="NZ_JPEN01000073.1"/>
</dbReference>
<dbReference type="GO" id="GO:0005886">
    <property type="term" value="C:plasma membrane"/>
    <property type="evidence" value="ECO:0007669"/>
    <property type="project" value="UniProtKB-SubCell"/>
</dbReference>
<dbReference type="PRINTS" id="PR01036">
    <property type="entry name" value="TCRTETB"/>
</dbReference>
<dbReference type="Gene3D" id="1.20.1720.10">
    <property type="entry name" value="Multidrug resistance protein D"/>
    <property type="match status" value="1"/>
</dbReference>
<dbReference type="PANTHER" id="PTHR42718:SF9">
    <property type="entry name" value="MAJOR FACILITATOR SUPERFAMILY MULTIDRUG TRANSPORTER MFSC"/>
    <property type="match status" value="1"/>
</dbReference>
<dbReference type="AlphaFoldDB" id="A0A0A0DFT3"/>
<reference evidence="8 9" key="1">
    <citation type="submission" date="2014-06" db="EMBL/GenBank/DDBJ databases">
        <authorList>
            <person name="Teng J.L."/>
            <person name="Huang Y."/>
            <person name="Tse H."/>
            <person name="Lau S.K."/>
            <person name="Woo P.C."/>
        </authorList>
    </citation>
    <scope>NUCLEOTIDE SEQUENCE [LARGE SCALE GENOMIC DNA]</scope>
    <source>
        <strain evidence="8 9">HKU4</strain>
    </source>
</reference>
<feature type="transmembrane region" description="Helical" evidence="6">
    <location>
        <begin position="328"/>
        <end position="347"/>
    </location>
</feature>
<dbReference type="eggNOG" id="COG0477">
    <property type="taxonomic scope" value="Bacteria"/>
</dbReference>
<feature type="transmembrane region" description="Helical" evidence="6">
    <location>
        <begin position="51"/>
        <end position="72"/>
    </location>
</feature>
<evidence type="ECO:0000256" key="2">
    <source>
        <dbReference type="ARBA" id="ARBA00022448"/>
    </source>
</evidence>
<evidence type="ECO:0000313" key="9">
    <source>
        <dbReference type="Proteomes" id="UP000030019"/>
    </source>
</evidence>
<feature type="transmembrane region" description="Helical" evidence="6">
    <location>
        <begin position="199"/>
        <end position="220"/>
    </location>
</feature>
<feature type="transmembrane region" description="Helical" evidence="6">
    <location>
        <begin position="79"/>
        <end position="97"/>
    </location>
</feature>
<keyword evidence="5 6" id="KW-0472">Membrane</keyword>
<feature type="transmembrane region" description="Helical" evidence="6">
    <location>
        <begin position="103"/>
        <end position="122"/>
    </location>
</feature>
<dbReference type="InterPro" id="IPR020846">
    <property type="entry name" value="MFS_dom"/>
</dbReference>
<feature type="transmembrane region" description="Helical" evidence="6">
    <location>
        <begin position="392"/>
        <end position="413"/>
    </location>
</feature>
<name>A0A0A0DFT3_9STRE</name>
<gene>
    <name evidence="8" type="ORF">SSIN_1313</name>
</gene>
<keyword evidence="3 6" id="KW-0812">Transmembrane</keyword>
<dbReference type="SUPFAM" id="SSF103473">
    <property type="entry name" value="MFS general substrate transporter"/>
    <property type="match status" value="1"/>
</dbReference>
<sequence>MKQEKATKQDLLSILAVALVAFAGILSETSMNVTFPHLSQVFGLGLGVLQWITTGYLLAVAITITLGATLAHNWTERRILFTSLAIFSLGNLIATLAQDFTFLMIGRILQGGATGIAMPLMFNLIVERIPRKNIGLFMGLSGLVISLAPAIGPTYGGYMIASFDWHMIYTCILPVPIISFLLAYFNLQNSTGKSKRPFDVLGFLSLAVALSFSLMTISSLEEGASVNWLYLAVFLLSFVFFIWRSLTVQHPFLDIRILKEPTIFFGILPFLIFQFSNLSSNFLIPNFLVLVKNVSTAQAGFSLLPGTMIGAFMSPFLGKLYDNKGPKLSLFGGNSLVFLVMIVYSFFTNWLNLPLILGFYILFTLGRNMAFNNTMALSASQASKGKTADVTALFQLAQTFAGALGTAIAAVLLNQAPDTTTGVHNVFSLLLVLVGGNFIFYYFLFRAIKKKSQS</sequence>
<evidence type="ECO:0000256" key="4">
    <source>
        <dbReference type="ARBA" id="ARBA00022989"/>
    </source>
</evidence>
<keyword evidence="4 6" id="KW-1133">Transmembrane helix</keyword>
<feature type="transmembrane region" description="Helical" evidence="6">
    <location>
        <begin position="296"/>
        <end position="316"/>
    </location>
</feature>
<comment type="subcellular location">
    <subcellularLocation>
        <location evidence="1">Cell membrane</location>
        <topology evidence="1">Multi-pass membrane protein</topology>
    </subcellularLocation>
</comment>
<comment type="caution">
    <text evidence="8">The sequence shown here is derived from an EMBL/GenBank/DDBJ whole genome shotgun (WGS) entry which is preliminary data.</text>
</comment>
<dbReference type="PROSITE" id="PS50850">
    <property type="entry name" value="MFS"/>
    <property type="match status" value="1"/>
</dbReference>
<feature type="transmembrane region" description="Helical" evidence="6">
    <location>
        <begin position="226"/>
        <end position="243"/>
    </location>
</feature>
<evidence type="ECO:0000256" key="6">
    <source>
        <dbReference type="SAM" id="Phobius"/>
    </source>
</evidence>
<evidence type="ECO:0000313" key="8">
    <source>
        <dbReference type="EMBL" id="KGM36915.1"/>
    </source>
</evidence>
<proteinExistence type="predicted"/>
<dbReference type="PATRIC" id="fig|176090.4.peg.1274"/>
<dbReference type="Gene3D" id="1.20.1250.20">
    <property type="entry name" value="MFS general substrate transporter like domains"/>
    <property type="match status" value="1"/>
</dbReference>
<feature type="domain" description="Major facilitator superfamily (MFS) profile" evidence="7">
    <location>
        <begin position="13"/>
        <end position="449"/>
    </location>
</feature>
<evidence type="ECO:0000256" key="5">
    <source>
        <dbReference type="ARBA" id="ARBA00023136"/>
    </source>
</evidence>